<comment type="caution">
    <text evidence="3">The sequence shown here is derived from an EMBL/GenBank/DDBJ whole genome shotgun (WGS) entry which is preliminary data.</text>
</comment>
<accession>A0A507BT30</accession>
<feature type="domain" description="CFAP61 dimerisation" evidence="2">
    <location>
        <begin position="950"/>
        <end position="1062"/>
    </location>
</feature>
<dbReference type="AlphaFoldDB" id="A0A507BT30"/>
<dbReference type="RefSeq" id="XP_031022372.1">
    <property type="nucleotide sequence ID" value="XM_031171635.1"/>
</dbReference>
<protein>
    <submittedName>
        <fullName evidence="3">Uncharacterized protein</fullName>
    </submittedName>
</protein>
<proteinExistence type="predicted"/>
<organism evidence="3 4">
    <name type="scientific">Synchytrium microbalum</name>
    <dbReference type="NCBI Taxonomy" id="1806994"/>
    <lineage>
        <taxon>Eukaryota</taxon>
        <taxon>Fungi</taxon>
        <taxon>Fungi incertae sedis</taxon>
        <taxon>Chytridiomycota</taxon>
        <taxon>Chytridiomycota incertae sedis</taxon>
        <taxon>Chytridiomycetes</taxon>
        <taxon>Synchytriales</taxon>
        <taxon>Synchytriaceae</taxon>
        <taxon>Synchytrium</taxon>
    </lineage>
</organism>
<dbReference type="InterPro" id="IPR036188">
    <property type="entry name" value="FAD/NAD-bd_sf"/>
</dbReference>
<dbReference type="OrthoDB" id="382863at2759"/>
<dbReference type="InterPro" id="IPR032151">
    <property type="entry name" value="CFAP61_N"/>
</dbReference>
<dbReference type="Proteomes" id="UP000319731">
    <property type="component" value="Unassembled WGS sequence"/>
</dbReference>
<dbReference type="PANTHER" id="PTHR21178:SF8">
    <property type="entry name" value="CILIA- AND FLAGELLA-ASSOCIATED PROTEIN 61"/>
    <property type="match status" value="1"/>
</dbReference>
<feature type="domain" description="Cilia- and flagella-associated protein 61 N-terminal" evidence="1">
    <location>
        <begin position="95"/>
        <end position="334"/>
    </location>
</feature>
<gene>
    <name evidence="3" type="ORF">SmJEL517_g05709</name>
</gene>
<dbReference type="PANTHER" id="PTHR21178">
    <property type="entry name" value="CILIA- AND FLAGELLA-ASSOCIATED PROTEIN 61"/>
    <property type="match status" value="1"/>
</dbReference>
<dbReference type="STRING" id="1806994.A0A507BT30"/>
<dbReference type="InterPro" id="IPR038884">
    <property type="entry name" value="CFAP61"/>
</dbReference>
<reference evidence="3 4" key="1">
    <citation type="journal article" date="2019" name="Sci. Rep.">
        <title>Comparative genomics of chytrid fungi reveal insights into the obligate biotrophic and pathogenic lifestyle of Synchytrium endobioticum.</title>
        <authorList>
            <person name="van de Vossenberg B.T.L.H."/>
            <person name="Warris S."/>
            <person name="Nguyen H.D.T."/>
            <person name="van Gent-Pelzer M.P.E."/>
            <person name="Joly D.L."/>
            <person name="van de Geest H.C."/>
            <person name="Bonants P.J.M."/>
            <person name="Smith D.S."/>
            <person name="Levesque C.A."/>
            <person name="van der Lee T.A.J."/>
        </authorList>
    </citation>
    <scope>NUCLEOTIDE SEQUENCE [LARGE SCALE GENOMIC DNA]</scope>
    <source>
        <strain evidence="3 4">JEL517</strain>
    </source>
</reference>
<dbReference type="Pfam" id="PF16092">
    <property type="entry name" value="CFAP61_N"/>
    <property type="match status" value="1"/>
</dbReference>
<evidence type="ECO:0000313" key="4">
    <source>
        <dbReference type="Proteomes" id="UP000319731"/>
    </source>
</evidence>
<dbReference type="Pfam" id="PF23150">
    <property type="entry name" value="CFAP61_dimer"/>
    <property type="match status" value="1"/>
</dbReference>
<sequence>MTSIEALLGRVDMTQARLLLVRTDLGDVICTLTLLGFAQAEGRIVEVEDPTQDGVVFIYKTQEYANIDKVLTTMLNGEYLRVVNESNCDASPFSVVASINDNNVILAFAAAACNPPHIPTDSAADQPDQTAAWDVWLKSRYDNLQDNTIENTKFISYFVATSTHAHQFLHLFTSAAFKHIPALSYLALMVPESITLFAPLYYPVYKPDKLTQNMVICDPSMQGDPDDSQHNYFVKITSKLAKNTGLYMCTRENLLPKFVVRKALLEDWDDLLPILVNQHVIQSKDEQYTLSDILNPKTNSDAALVAEVAGKSVGFMKCSRDVDSQFLLKNFDLEGMLREKLSNKSKIFCISIFALSDNADQYSLEILKHAFVTYADCEYAVILVPPKANSFQLLNFFERIPTKPQSDADYCLFVASRMGIVSKITVRTASGDEDVTIARKFLTKAFKPSLARNPSSRSILDDTTDSSPINNTTTCMIAELDSTIIAVATLESSSNARPIVDQFHLDAFCDVAIQKTMLESKPVVLKEFIVQEGYRTRARWIFEEVMRLNGTSVILHFQDVENFDDSKRILKEEFVPVPRRRQIVFPRNLRDGKAVPPPIRENLQILTMPLIYEPQVMVNRRIVIMGSSDISLALIDKLVYNGYLTCTQVYLISPDGINIKGPQDGLVSHRCYSHLWLEESGLSQYTTIIKDHATSIDRVSKRVNLSGGTSVGYDYLVIAQDSQFTLPAKLSSSNVYTMNPSQLDAAWEAVEDFRKRTATEGGDNQKVFVYGRDIQAFATIEGLLRRGIQGKSIVLGTPTSSLSCFPDKRVFEVILASLHAQGVVYVEDATFMEFVKDFVTLDVKGSPKTVEGVSLVLVADTKTLDSDTFKCLHSSSLVVDGLLTIDEHFRTDDIFIFSAGNITRPKSSYKTRWSHSPFDLHEVGSRLGDLLLHLVNPHYFHDVTPSTRMEFKDAKRVEAYLPGGLHYLHFAKPALAGSEPTPGRDLIIDKPELGFFKIRIDTQHFIEAVTYLGHREVPVDNYLCLYQLDEKYLNHLVSRFDEGIVEDFVGYPSFLSQAWALPIYHDKFADYVAKTRDLVVSSNNDAFKGIMSKLEASLHLKSSLNQNELYESLVKSGGASAWDERIYDFLLSCEIFESFP</sequence>
<dbReference type="Gene3D" id="3.50.50.60">
    <property type="entry name" value="FAD/NAD(P)-binding domain"/>
    <property type="match status" value="2"/>
</dbReference>
<evidence type="ECO:0000259" key="1">
    <source>
        <dbReference type="Pfam" id="PF16092"/>
    </source>
</evidence>
<dbReference type="GeneID" id="42006932"/>
<evidence type="ECO:0000259" key="2">
    <source>
        <dbReference type="Pfam" id="PF23150"/>
    </source>
</evidence>
<dbReference type="InterPro" id="IPR056299">
    <property type="entry name" value="CFAP61_dimer"/>
</dbReference>
<name>A0A507BT30_9FUNG</name>
<dbReference type="EMBL" id="QEAO01000056">
    <property type="protein sequence ID" value="TPX30792.1"/>
    <property type="molecule type" value="Genomic_DNA"/>
</dbReference>
<keyword evidence="4" id="KW-1185">Reference proteome</keyword>
<evidence type="ECO:0000313" key="3">
    <source>
        <dbReference type="EMBL" id="TPX30792.1"/>
    </source>
</evidence>